<feature type="compositionally biased region" description="Polar residues" evidence="1">
    <location>
        <begin position="148"/>
        <end position="166"/>
    </location>
</feature>
<feature type="region of interest" description="Disordered" evidence="1">
    <location>
        <begin position="251"/>
        <end position="274"/>
    </location>
</feature>
<feature type="region of interest" description="Disordered" evidence="1">
    <location>
        <begin position="41"/>
        <end position="233"/>
    </location>
</feature>
<evidence type="ECO:0008006" key="4">
    <source>
        <dbReference type="Google" id="ProtNLM"/>
    </source>
</evidence>
<dbReference type="AlphaFoldDB" id="A0A8H4NZF1"/>
<feature type="region of interest" description="Disordered" evidence="1">
    <location>
        <begin position="343"/>
        <end position="365"/>
    </location>
</feature>
<evidence type="ECO:0000256" key="1">
    <source>
        <dbReference type="SAM" id="MobiDB-lite"/>
    </source>
</evidence>
<dbReference type="Proteomes" id="UP000536711">
    <property type="component" value="Unassembled WGS sequence"/>
</dbReference>
<feature type="compositionally biased region" description="Polar residues" evidence="1">
    <location>
        <begin position="62"/>
        <end position="73"/>
    </location>
</feature>
<feature type="compositionally biased region" description="Low complexity" evidence="1">
    <location>
        <begin position="219"/>
        <end position="229"/>
    </location>
</feature>
<dbReference type="OrthoDB" id="4847496at2759"/>
<evidence type="ECO:0000313" key="2">
    <source>
        <dbReference type="EMBL" id="KAF4443162.1"/>
    </source>
</evidence>
<feature type="compositionally biased region" description="Polar residues" evidence="1">
    <location>
        <begin position="975"/>
        <end position="994"/>
    </location>
</feature>
<keyword evidence="3" id="KW-1185">Reference proteome</keyword>
<feature type="compositionally biased region" description="Low complexity" evidence="1">
    <location>
        <begin position="41"/>
        <end position="59"/>
    </location>
</feature>
<feature type="region of interest" description="Disordered" evidence="1">
    <location>
        <begin position="975"/>
        <end position="1040"/>
    </location>
</feature>
<protein>
    <recommendedName>
        <fullName evidence="4">BZIP domain-containing protein</fullName>
    </recommendedName>
</protein>
<sequence>MSEGLPLKPLQPARLLSQVQLSPGSAEEAIASLRAFGTSFPQAAGSQAAQTSTTLQLPTVPVTEQSQQPQTGAASAKKPRRQPKKAQEQASTSQLSIAQGPQQVHQPQTEAPPSQKARQLRKSLKRSIDSVDPSASREGPATKKPALQVSQPAQPQIQALPSTVALQASQQAQQSQTEALPSQKARQPRKSLKRSIDSVEPSTSQEGPATKKPALQVSQPAQPQIQAPPSTVALQVSRPTQLEIEASPSTITLQASQSPQSGTQAPASTIDLPPHQPAQQLQFQAPRTDPIPGAWWEVPGFSEAFKQFHRDRYGKEGTLKPFVVQGIINLAVVEHQRLHAAAARQAAENQGAANPTAPEQETDPVSASLQALVNLSGGPSSEMGADNQQTAIDLPIDPQLQAEYDANSMDPRAHTIHVGGVQLSQVGLGPDPALPKDDVDGRFKMIEAELKNQIQPHNIPIPPPSALPKQPPKEFVGSTYLMPPGVKDARLDKVLKQRNEIILNKQKQVDLGRNNLAAKGTRERREEKEKNLKILISKLQIQMNWWRLKAVSLGANAGEWDAISEVHKKKMLKDMDEKVCQAEKAQSEYIKGIKGSEHSARNTENARLSKLDTAKKEKEVQAIIAAIEAKDRERQEAQSQGQELPEMDLKEFVNMIFPDDVIHVDTTTAAGVMTGDTAEAPTPINDNQNDSIHANTSGPININGVPVESTANIGESADAGGAIEFVNTTDVNNTMDVGNPINNSNISMAPSNTIDGNALTMDEDALNTDNMVSALAMNNSSLPPNNWAYQPYAQTDNTPNMSMDFQEAPLNNYDLQDNNMLNNNMQNNNMQNWVPGGTVMDNEFQGDALDDFNPQSNDFLSLGPQNNGFMQSKPQDTLFATDDMQNINITTNGFQRITALDDCTQCSTSLDYSVQGDAGFDTSIFSNASIDSGTQNNASFDINFQDNTSVKYGPEGNLPIKNGIYGAAPYNNLIQDNASNSTNPQGNGNATNKQKPNRVTKATKPSRASKSNGRNVKKPETIRGEITGADLPRVANPTPNNTFNPAILARARLDHIDHTDRYAFGGRPPSASQQIITPRARDFANDKYLTYENSFTSEGNQSLFKANYDLFPSDDEKDQF</sequence>
<feature type="compositionally biased region" description="Low complexity" evidence="1">
    <location>
        <begin position="167"/>
        <end position="176"/>
    </location>
</feature>
<evidence type="ECO:0000313" key="3">
    <source>
        <dbReference type="Proteomes" id="UP000536711"/>
    </source>
</evidence>
<dbReference type="EMBL" id="JAADJF010000034">
    <property type="protein sequence ID" value="KAF4443162.1"/>
    <property type="molecule type" value="Genomic_DNA"/>
</dbReference>
<comment type="caution">
    <text evidence="2">The sequence shown here is derived from an EMBL/GenBank/DDBJ whole genome shotgun (WGS) entry which is preliminary data.</text>
</comment>
<feature type="compositionally biased region" description="Polar residues" evidence="1">
    <location>
        <begin position="251"/>
        <end position="267"/>
    </location>
</feature>
<feature type="compositionally biased region" description="Low complexity" evidence="1">
    <location>
        <begin position="343"/>
        <end position="354"/>
    </location>
</feature>
<accession>A0A8H4NZF1</accession>
<organism evidence="2 3">
    <name type="scientific">Fusarium acutatum</name>
    <dbReference type="NCBI Taxonomy" id="78861"/>
    <lineage>
        <taxon>Eukaryota</taxon>
        <taxon>Fungi</taxon>
        <taxon>Dikarya</taxon>
        <taxon>Ascomycota</taxon>
        <taxon>Pezizomycotina</taxon>
        <taxon>Sordariomycetes</taxon>
        <taxon>Hypocreomycetidae</taxon>
        <taxon>Hypocreales</taxon>
        <taxon>Nectriaceae</taxon>
        <taxon>Fusarium</taxon>
        <taxon>Fusarium fujikuroi species complex</taxon>
    </lineage>
</organism>
<proteinExistence type="predicted"/>
<name>A0A8H4NZF1_9HYPO</name>
<feature type="compositionally biased region" description="Polar residues" evidence="1">
    <location>
        <begin position="88"/>
        <end position="112"/>
    </location>
</feature>
<gene>
    <name evidence="2" type="ORF">FACUT_1519</name>
</gene>
<reference evidence="2 3" key="1">
    <citation type="submission" date="2020-01" db="EMBL/GenBank/DDBJ databases">
        <title>Identification and distribution of gene clusters putatively required for synthesis of sphingolipid metabolism inhibitors in phylogenetically diverse species of the filamentous fungus Fusarium.</title>
        <authorList>
            <person name="Kim H.-S."/>
            <person name="Busman M."/>
            <person name="Brown D.W."/>
            <person name="Divon H."/>
            <person name="Uhlig S."/>
            <person name="Proctor R.H."/>
        </authorList>
    </citation>
    <scope>NUCLEOTIDE SEQUENCE [LARGE SCALE GENOMIC DNA]</scope>
    <source>
        <strain evidence="2 3">NRRL 13308</strain>
    </source>
</reference>